<evidence type="ECO:0000313" key="1">
    <source>
        <dbReference type="EnsemblPlants" id="AET6Gv20327600.4"/>
    </source>
</evidence>
<proteinExistence type="predicted"/>
<dbReference type="EnsemblPlants" id="AET6Gv20327600.4">
    <property type="protein sequence ID" value="AET6Gv20327600.4"/>
    <property type="gene ID" value="AET6Gv20327600"/>
</dbReference>
<name>A0A453ND25_AEGTS</name>
<reference evidence="1" key="3">
    <citation type="journal article" date="2017" name="Nature">
        <title>Genome sequence of the progenitor of the wheat D genome Aegilops tauschii.</title>
        <authorList>
            <person name="Luo M.C."/>
            <person name="Gu Y.Q."/>
            <person name="Puiu D."/>
            <person name="Wang H."/>
            <person name="Twardziok S.O."/>
            <person name="Deal K.R."/>
            <person name="Huo N."/>
            <person name="Zhu T."/>
            <person name="Wang L."/>
            <person name="Wang Y."/>
            <person name="McGuire P.E."/>
            <person name="Liu S."/>
            <person name="Long H."/>
            <person name="Ramasamy R.K."/>
            <person name="Rodriguez J.C."/>
            <person name="Van S.L."/>
            <person name="Yuan L."/>
            <person name="Wang Z."/>
            <person name="Xia Z."/>
            <person name="Xiao L."/>
            <person name="Anderson O.D."/>
            <person name="Ouyang S."/>
            <person name="Liang Y."/>
            <person name="Zimin A.V."/>
            <person name="Pertea G."/>
            <person name="Qi P."/>
            <person name="Bennetzen J.L."/>
            <person name="Dai X."/>
            <person name="Dawson M.W."/>
            <person name="Muller H.G."/>
            <person name="Kugler K."/>
            <person name="Rivarola-Duarte L."/>
            <person name="Spannagl M."/>
            <person name="Mayer K.F.X."/>
            <person name="Lu F.H."/>
            <person name="Bevan M.W."/>
            <person name="Leroy P."/>
            <person name="Li P."/>
            <person name="You F.M."/>
            <person name="Sun Q."/>
            <person name="Liu Z."/>
            <person name="Lyons E."/>
            <person name="Wicker T."/>
            <person name="Salzberg S.L."/>
            <person name="Devos K.M."/>
            <person name="Dvorak J."/>
        </authorList>
    </citation>
    <scope>NUCLEOTIDE SEQUENCE [LARGE SCALE GENOMIC DNA]</scope>
    <source>
        <strain evidence="1">cv. AL8/78</strain>
    </source>
</reference>
<protein>
    <submittedName>
        <fullName evidence="1">Uncharacterized protein</fullName>
    </submittedName>
</protein>
<reference evidence="2" key="1">
    <citation type="journal article" date="2014" name="Science">
        <title>Ancient hybridizations among the ancestral genomes of bread wheat.</title>
        <authorList>
            <consortium name="International Wheat Genome Sequencing Consortium,"/>
            <person name="Marcussen T."/>
            <person name="Sandve S.R."/>
            <person name="Heier L."/>
            <person name="Spannagl M."/>
            <person name="Pfeifer M."/>
            <person name="Jakobsen K.S."/>
            <person name="Wulff B.B."/>
            <person name="Steuernagel B."/>
            <person name="Mayer K.F."/>
            <person name="Olsen O.A."/>
        </authorList>
    </citation>
    <scope>NUCLEOTIDE SEQUENCE [LARGE SCALE GENOMIC DNA]</scope>
    <source>
        <strain evidence="2">cv. AL8/78</strain>
    </source>
</reference>
<accession>A0A453ND25</accession>
<evidence type="ECO:0000313" key="2">
    <source>
        <dbReference type="Proteomes" id="UP000015105"/>
    </source>
</evidence>
<dbReference type="Gramene" id="AET6Gv20327600.4">
    <property type="protein sequence ID" value="AET6Gv20327600.4"/>
    <property type="gene ID" value="AET6Gv20327600"/>
</dbReference>
<reference evidence="2" key="2">
    <citation type="journal article" date="2017" name="Nat. Plants">
        <title>The Aegilops tauschii genome reveals multiple impacts of transposons.</title>
        <authorList>
            <person name="Zhao G."/>
            <person name="Zou C."/>
            <person name="Li K."/>
            <person name="Wang K."/>
            <person name="Li T."/>
            <person name="Gao L."/>
            <person name="Zhang X."/>
            <person name="Wang H."/>
            <person name="Yang Z."/>
            <person name="Liu X."/>
            <person name="Jiang W."/>
            <person name="Mao L."/>
            <person name="Kong X."/>
            <person name="Jiao Y."/>
            <person name="Jia J."/>
        </authorList>
    </citation>
    <scope>NUCLEOTIDE SEQUENCE [LARGE SCALE GENOMIC DNA]</scope>
    <source>
        <strain evidence="2">cv. AL8/78</strain>
    </source>
</reference>
<keyword evidence="2" id="KW-1185">Reference proteome</keyword>
<sequence length="54" mass="6567">MYRLYRSSYSSVWWSFCICWNYMKQYVEFKTVTLLNCIKLVLSSWIVASINVQN</sequence>
<dbReference type="Proteomes" id="UP000015105">
    <property type="component" value="Chromosome 6D"/>
</dbReference>
<dbReference type="AlphaFoldDB" id="A0A453ND25"/>
<organism evidence="1 2">
    <name type="scientific">Aegilops tauschii subsp. strangulata</name>
    <name type="common">Goatgrass</name>
    <dbReference type="NCBI Taxonomy" id="200361"/>
    <lineage>
        <taxon>Eukaryota</taxon>
        <taxon>Viridiplantae</taxon>
        <taxon>Streptophyta</taxon>
        <taxon>Embryophyta</taxon>
        <taxon>Tracheophyta</taxon>
        <taxon>Spermatophyta</taxon>
        <taxon>Magnoliopsida</taxon>
        <taxon>Liliopsida</taxon>
        <taxon>Poales</taxon>
        <taxon>Poaceae</taxon>
        <taxon>BOP clade</taxon>
        <taxon>Pooideae</taxon>
        <taxon>Triticodae</taxon>
        <taxon>Triticeae</taxon>
        <taxon>Triticinae</taxon>
        <taxon>Aegilops</taxon>
    </lineage>
</organism>
<reference evidence="1" key="5">
    <citation type="journal article" date="2021" name="G3 (Bethesda)">
        <title>Aegilops tauschii genome assembly Aet v5.0 features greater sequence contiguity and improved annotation.</title>
        <authorList>
            <person name="Wang L."/>
            <person name="Zhu T."/>
            <person name="Rodriguez J.C."/>
            <person name="Deal K.R."/>
            <person name="Dubcovsky J."/>
            <person name="McGuire P.E."/>
            <person name="Lux T."/>
            <person name="Spannagl M."/>
            <person name="Mayer K.F.X."/>
            <person name="Baldrich P."/>
            <person name="Meyers B.C."/>
            <person name="Huo N."/>
            <person name="Gu Y.Q."/>
            <person name="Zhou H."/>
            <person name="Devos K.M."/>
            <person name="Bennetzen J.L."/>
            <person name="Unver T."/>
            <person name="Budak H."/>
            <person name="Gulick P.J."/>
            <person name="Galiba G."/>
            <person name="Kalapos B."/>
            <person name="Nelson D.R."/>
            <person name="Li P."/>
            <person name="You F.M."/>
            <person name="Luo M.C."/>
            <person name="Dvorak J."/>
        </authorList>
    </citation>
    <scope>NUCLEOTIDE SEQUENCE [LARGE SCALE GENOMIC DNA]</scope>
    <source>
        <strain evidence="1">cv. AL8/78</strain>
    </source>
</reference>
<reference evidence="1" key="4">
    <citation type="submission" date="2019-03" db="UniProtKB">
        <authorList>
            <consortium name="EnsemblPlants"/>
        </authorList>
    </citation>
    <scope>IDENTIFICATION</scope>
</reference>